<comment type="pathway">
    <text evidence="1">Carbohydrate degradation; glycolysis; D-glyceraldehyde 3-phosphate and glycerone phosphate from D-glucose: step 2/4.</text>
</comment>
<proteinExistence type="inferred from homology"/>
<dbReference type="Proteomes" id="UP000004756">
    <property type="component" value="Unassembled WGS sequence"/>
</dbReference>
<dbReference type="InterPro" id="IPR014710">
    <property type="entry name" value="RmlC-like_jellyroll"/>
</dbReference>
<dbReference type="EMBL" id="ACCJ01000306">
    <property type="protein sequence ID" value="EEG54082.1"/>
    <property type="molecule type" value="Genomic_DNA"/>
</dbReference>
<dbReference type="Pfam" id="PF06560">
    <property type="entry name" value="GPI"/>
    <property type="match status" value="1"/>
</dbReference>
<dbReference type="InterPro" id="IPR010551">
    <property type="entry name" value="G6P_isomerase_prok"/>
</dbReference>
<dbReference type="InterPro" id="IPR011051">
    <property type="entry name" value="RmlC_Cupin_sf"/>
</dbReference>
<name>C0D3K2_9FIRM</name>
<dbReference type="GO" id="GO:0006094">
    <property type="term" value="P:gluconeogenesis"/>
    <property type="evidence" value="ECO:0007669"/>
    <property type="project" value="UniProtKB-KW"/>
</dbReference>
<evidence type="ECO:0000256" key="2">
    <source>
        <dbReference type="ARBA" id="ARBA00006542"/>
    </source>
</evidence>
<sequence>MGGIQTMKIMEPSAVHDFYSGVITGTAVKMGTKRLRDIVGAYSEAGEVEDLDRVMYEVYSFENGDPARAGNLNWGLTVMYPELVGEECNFTRGHVHADRSCAEIYFGLAGQGLLLFMDQDGGAWAEKVCQGSLHYIDGRWAHRLVNTGDGVLKVGACWPVTAGHDYQWVEDHPFPVRVFKKNGEIICI</sequence>
<dbReference type="AlphaFoldDB" id="C0D3K2"/>
<dbReference type="EC" id="5.3.1.9" evidence="3"/>
<keyword evidence="8" id="KW-0413">Isomerase</keyword>
<dbReference type="SUPFAM" id="SSF51182">
    <property type="entry name" value="RmlC-like cupins"/>
    <property type="match status" value="1"/>
</dbReference>
<accession>C0D3K2</accession>
<dbReference type="HOGENOM" id="CLU_105797_0_0_9"/>
<gene>
    <name evidence="8" type="ORF">CLOSTASPAR_03843</name>
</gene>
<keyword evidence="4" id="KW-0312">Gluconeogenesis</keyword>
<dbReference type="GO" id="GO:0004347">
    <property type="term" value="F:glucose-6-phosphate isomerase activity"/>
    <property type="evidence" value="ECO:0007669"/>
    <property type="project" value="UniProtKB-EC"/>
</dbReference>
<keyword evidence="5" id="KW-0324">Glycolysis</keyword>
<organism evidence="8 9">
    <name type="scientific">[Clostridium] asparagiforme DSM 15981</name>
    <dbReference type="NCBI Taxonomy" id="518636"/>
    <lineage>
        <taxon>Bacteria</taxon>
        <taxon>Bacillati</taxon>
        <taxon>Bacillota</taxon>
        <taxon>Clostridia</taxon>
        <taxon>Lachnospirales</taxon>
        <taxon>Lachnospiraceae</taxon>
        <taxon>Enterocloster</taxon>
    </lineage>
</organism>
<evidence type="ECO:0000256" key="1">
    <source>
        <dbReference type="ARBA" id="ARBA00004926"/>
    </source>
</evidence>
<dbReference type="GO" id="GO:0005737">
    <property type="term" value="C:cytoplasm"/>
    <property type="evidence" value="ECO:0007669"/>
    <property type="project" value="InterPro"/>
</dbReference>
<comment type="caution">
    <text evidence="8">The sequence shown here is derived from an EMBL/GenBank/DDBJ whole genome shotgun (WGS) entry which is preliminary data.</text>
</comment>
<dbReference type="UniPathway" id="UPA00109">
    <property type="reaction ID" value="UER00181"/>
</dbReference>
<feature type="domain" description="Glucose-6-phosphate isomerase prokaryote" evidence="7">
    <location>
        <begin position="42"/>
        <end position="170"/>
    </location>
</feature>
<protein>
    <recommendedName>
        <fullName evidence="3">glucose-6-phosphate isomerase</fullName>
        <ecNumber evidence="3">5.3.1.9</ecNumber>
    </recommendedName>
</protein>
<reference evidence="8 9" key="1">
    <citation type="submission" date="2009-02" db="EMBL/GenBank/DDBJ databases">
        <title>Draft genome sequence of Clostridium asparagiforme (DSM 15981).</title>
        <authorList>
            <person name="Sudarsanam P."/>
            <person name="Ley R."/>
            <person name="Guruge J."/>
            <person name="Turnbaugh P.J."/>
            <person name="Mahowald M."/>
            <person name="Liep D."/>
            <person name="Gordon J."/>
        </authorList>
    </citation>
    <scope>NUCLEOTIDE SEQUENCE [LARGE SCALE GENOMIC DNA]</scope>
    <source>
        <strain evidence="8 9">DSM 15981</strain>
    </source>
</reference>
<evidence type="ECO:0000256" key="3">
    <source>
        <dbReference type="ARBA" id="ARBA00011952"/>
    </source>
</evidence>
<evidence type="ECO:0000313" key="8">
    <source>
        <dbReference type="EMBL" id="EEG54082.1"/>
    </source>
</evidence>
<dbReference type="GO" id="GO:0006096">
    <property type="term" value="P:glycolytic process"/>
    <property type="evidence" value="ECO:0007669"/>
    <property type="project" value="UniProtKB-UniPathway"/>
</dbReference>
<comment type="similarity">
    <text evidence="2">Belongs to the archaeal-type GPI family.</text>
</comment>
<evidence type="ECO:0000259" key="7">
    <source>
        <dbReference type="Pfam" id="PF06560"/>
    </source>
</evidence>
<evidence type="ECO:0000256" key="6">
    <source>
        <dbReference type="ARBA" id="ARBA00029321"/>
    </source>
</evidence>
<dbReference type="Gene3D" id="2.60.120.10">
    <property type="entry name" value="Jelly Rolls"/>
    <property type="match status" value="1"/>
</dbReference>
<evidence type="ECO:0000256" key="4">
    <source>
        <dbReference type="ARBA" id="ARBA00022432"/>
    </source>
</evidence>
<evidence type="ECO:0000256" key="5">
    <source>
        <dbReference type="ARBA" id="ARBA00023152"/>
    </source>
</evidence>
<evidence type="ECO:0000313" key="9">
    <source>
        <dbReference type="Proteomes" id="UP000004756"/>
    </source>
</evidence>
<keyword evidence="9" id="KW-1185">Reference proteome</keyword>
<comment type="catalytic activity">
    <reaction evidence="6">
        <text>alpha-D-glucose 6-phosphate = beta-D-fructose 6-phosphate</text>
        <dbReference type="Rhea" id="RHEA:11816"/>
        <dbReference type="ChEBI" id="CHEBI:57634"/>
        <dbReference type="ChEBI" id="CHEBI:58225"/>
        <dbReference type="EC" id="5.3.1.9"/>
    </reaction>
</comment>
<dbReference type="CDD" id="cd02218">
    <property type="entry name" value="cupin_PGI"/>
    <property type="match status" value="1"/>
</dbReference>